<reference evidence="1 2" key="1">
    <citation type="submission" date="2018-04" db="EMBL/GenBank/DDBJ databases">
        <title>Genomic Encyclopedia of Type Strains, Phase III (KMG-III): the genomes of soil and plant-associated and newly described type strains.</title>
        <authorList>
            <person name="Whitman W."/>
        </authorList>
    </citation>
    <scope>NUCLEOTIDE SEQUENCE [LARGE SCALE GENOMIC DNA]</scope>
    <source>
        <strain evidence="1 2">MA101b</strain>
    </source>
</reference>
<proteinExistence type="predicted"/>
<evidence type="ECO:0000313" key="1">
    <source>
        <dbReference type="EMBL" id="PTQ59541.1"/>
    </source>
</evidence>
<comment type="caution">
    <text evidence="1">The sequence shown here is derived from an EMBL/GenBank/DDBJ whole genome shotgun (WGS) entry which is preliminary data.</text>
</comment>
<sequence length="295" mass="32468">MSLTFSSTPTLRGFGQIAGTIAKAADGSVRDRGPDAQVRRGCVDEAAPAAQPWDRNRFESTAERISTVESLVAVAKELQAEHAAEFPRGTKQKLKHEREVLSAELEELMGCPDADRPNGRPAAIRIALAAIKADLEKHSLGITRTDVAVYEAVFNFLCFAGSGRWFPSWAKISVAARCSEKSVGRALRRLGHHGLLAWISRSTTKSRRSDPAVKQRVQTSHAYFLDLKKRMAERVYQRFVQLRDRRRLRFGITKAAAKPEQAVQPAPSKDVAELRRTIAGFGASLLASDGHLGRV</sequence>
<accession>A0A2T5GJP6</accession>
<dbReference type="EMBL" id="QAOG01000004">
    <property type="protein sequence ID" value="PTQ59541.1"/>
    <property type="molecule type" value="Genomic_DNA"/>
</dbReference>
<protein>
    <recommendedName>
        <fullName evidence="3">Helix-turn-helix domain-containing protein</fullName>
    </recommendedName>
</protein>
<keyword evidence="2" id="KW-1185">Reference proteome</keyword>
<name>A0A2T5GJP6_9SPHN</name>
<gene>
    <name evidence="1" type="ORF">C8J26_2387</name>
</gene>
<dbReference type="Proteomes" id="UP000244189">
    <property type="component" value="Unassembled WGS sequence"/>
</dbReference>
<organism evidence="1 2">
    <name type="scientific">Sphingomonas aurantiaca</name>
    <dbReference type="NCBI Taxonomy" id="185949"/>
    <lineage>
        <taxon>Bacteria</taxon>
        <taxon>Pseudomonadati</taxon>
        <taxon>Pseudomonadota</taxon>
        <taxon>Alphaproteobacteria</taxon>
        <taxon>Sphingomonadales</taxon>
        <taxon>Sphingomonadaceae</taxon>
        <taxon>Sphingomonas</taxon>
    </lineage>
</organism>
<evidence type="ECO:0000313" key="2">
    <source>
        <dbReference type="Proteomes" id="UP000244189"/>
    </source>
</evidence>
<dbReference type="RefSeq" id="WP_107958248.1">
    <property type="nucleotide sequence ID" value="NZ_JAPZPS010000007.1"/>
</dbReference>
<evidence type="ECO:0008006" key="3">
    <source>
        <dbReference type="Google" id="ProtNLM"/>
    </source>
</evidence>
<dbReference type="AlphaFoldDB" id="A0A2T5GJP6"/>